<keyword evidence="9" id="KW-1185">Reference proteome</keyword>
<gene>
    <name evidence="8" type="ORF">ACFOZ4_31350</name>
</gene>
<proteinExistence type="inferred from homology"/>
<keyword evidence="4 5" id="KW-0720">Serine protease</keyword>
<dbReference type="SUPFAM" id="SSF49464">
    <property type="entry name" value="Carboxypeptidase regulatory domain-like"/>
    <property type="match status" value="1"/>
</dbReference>
<keyword evidence="2 5" id="KW-0645">Protease</keyword>
<dbReference type="SUPFAM" id="SSF52743">
    <property type="entry name" value="Subtilisin-like"/>
    <property type="match status" value="1"/>
</dbReference>
<dbReference type="InterPro" id="IPR000209">
    <property type="entry name" value="Peptidase_S8/S53_dom"/>
</dbReference>
<dbReference type="Pfam" id="PF00082">
    <property type="entry name" value="Peptidase_S8"/>
    <property type="match status" value="1"/>
</dbReference>
<dbReference type="InterPro" id="IPR013784">
    <property type="entry name" value="Carb-bd-like_fold"/>
</dbReference>
<feature type="chain" id="PRO_5045377262" evidence="6">
    <location>
        <begin position="26"/>
        <end position="1738"/>
    </location>
</feature>
<evidence type="ECO:0000256" key="1">
    <source>
        <dbReference type="ARBA" id="ARBA00011073"/>
    </source>
</evidence>
<evidence type="ECO:0000256" key="3">
    <source>
        <dbReference type="ARBA" id="ARBA00022801"/>
    </source>
</evidence>
<dbReference type="PROSITE" id="PS00138">
    <property type="entry name" value="SUBTILASE_SER"/>
    <property type="match status" value="1"/>
</dbReference>
<dbReference type="InterPro" id="IPR033857">
    <property type="entry name" value="Bacillopeptidase_F"/>
</dbReference>
<feature type="active site" description="Charge relay system" evidence="5">
    <location>
        <position position="405"/>
    </location>
</feature>
<dbReference type="Proteomes" id="UP001595816">
    <property type="component" value="Unassembled WGS sequence"/>
</dbReference>
<dbReference type="InterPro" id="IPR051048">
    <property type="entry name" value="Peptidase_S8/S53_subtilisin"/>
</dbReference>
<dbReference type="InterPro" id="IPR015500">
    <property type="entry name" value="Peptidase_S8_subtilisin-rel"/>
</dbReference>
<dbReference type="Pfam" id="PF13620">
    <property type="entry name" value="CarboxypepD_reg"/>
    <property type="match status" value="2"/>
</dbReference>
<dbReference type="PRINTS" id="PR00723">
    <property type="entry name" value="SUBTILISIN"/>
</dbReference>
<evidence type="ECO:0000256" key="6">
    <source>
        <dbReference type="SAM" id="SignalP"/>
    </source>
</evidence>
<dbReference type="Gene3D" id="3.40.50.200">
    <property type="entry name" value="Peptidase S8/S53 domain"/>
    <property type="match status" value="1"/>
</dbReference>
<name>A0ABV8LVQ4_9ACTN</name>
<dbReference type="Gene3D" id="2.60.40.1120">
    <property type="entry name" value="Carboxypeptidase-like, regulatory domain"/>
    <property type="match status" value="2"/>
</dbReference>
<dbReference type="PANTHER" id="PTHR43399">
    <property type="entry name" value="SUBTILISIN-RELATED"/>
    <property type="match status" value="1"/>
</dbReference>
<accession>A0ABV8LVQ4</accession>
<protein>
    <submittedName>
        <fullName evidence="8">S8 family serine peptidase</fullName>
    </submittedName>
</protein>
<feature type="active site" description="Charge relay system" evidence="5">
    <location>
        <position position="237"/>
    </location>
</feature>
<dbReference type="PANTHER" id="PTHR43399:SF4">
    <property type="entry name" value="CELL WALL-ASSOCIATED PROTEASE"/>
    <property type="match status" value="1"/>
</dbReference>
<reference evidence="9" key="1">
    <citation type="journal article" date="2019" name="Int. J. Syst. Evol. Microbiol.">
        <title>The Global Catalogue of Microorganisms (GCM) 10K type strain sequencing project: providing services to taxonomists for standard genome sequencing and annotation.</title>
        <authorList>
            <consortium name="The Broad Institute Genomics Platform"/>
            <consortium name="The Broad Institute Genome Sequencing Center for Infectious Disease"/>
            <person name="Wu L."/>
            <person name="Ma J."/>
        </authorList>
    </citation>
    <scope>NUCLEOTIDE SEQUENCE [LARGE SCALE GENOMIC DNA]</scope>
    <source>
        <strain evidence="9">CGMCC 4.7289</strain>
    </source>
</reference>
<comment type="caution">
    <text evidence="8">The sequence shown here is derived from an EMBL/GenBank/DDBJ whole genome shotgun (WGS) entry which is preliminary data.</text>
</comment>
<feature type="active site" description="Charge relay system" evidence="5">
    <location>
        <position position="190"/>
    </location>
</feature>
<evidence type="ECO:0000259" key="7">
    <source>
        <dbReference type="Pfam" id="PF00082"/>
    </source>
</evidence>
<sequence>MSRKLLRRLSLPVAVALLTTVGAVASAPVAATAAASTATVDPAVRADLAAAGQATFLVRLKGSVDLSDANKQRTHAGKAKAAYRALTEHAENSQRGLREQLDKAKAKYTSFWIADEVRVTGDAAVLAAIAARSDVEAITVEKVFQLPDTAAVDATASTQAVEWGIDRIRAPQVWSEYGTTGEGVVVANIDSGVQFDHPALAAAYRGTLGAGRYSHDYNWYDPAGICPTAAPCDNAGHGTHTMGTMVGAGGIGVAPGAKWIAAKGCETDSCSESSLLLAGQWILAPTDSTGANPRPDLAPNIVNNSWGGGQNDLWYADMIAAWRAAGIFPVFSAGNSGPACGTANSPGDNADAYAVGSFTSANTISSFSSRGPSVAGLAKPNIAAPGSNIRSAYPGDGYTAMNGTSMAAPHVAGTIALLWSAAPSLVGDLTRTTELLDSTAVDTANLTCGGTAAKNNVFGEGRLDAYAAVGAAPRGEVGSATGTVTDPASGDPLPGVTVTATSSDTTRSVRTLADGSYQIYLPVGEYTVTAHLYGRADAQATGVAVTANTQSRRDFALAAAPQHAVSGRVYDVLGRPLAGAAVRVSGTPLDEATTDDQGRYRFAAVAEGAYDVVASPAAPVLCNAPMSRSLTVDADAALDFALPNRTDRYGYTCTPSRVDWVDAHDRLPLKGDEDVATVALPFPVTFYGVERTTAYVTTNGLVNFAEPRLGDYANTILPGLGNPNGVVAAFWDDLIIDDRAKVQTALLGRTGDRRFVVEWDDALLASDGRTRISAEAVFAENGDITLQYRQLGGNAAARGGGATIGLENVAGTDGLRYAYNEVVLERDQAITFTAPLGVTSAKDATDPTGPSEAQTAQAARRLDAAETTADTDATAAATTTGMKATGLVETVRGVTATSALPGGDLLVVHSGGSVARMTAAGDTVWRRGTTSLHTDWQVSPVRPWQIEPYSARIYLGYGPLSTLEPQSYAVGDVTGDGIPEVAFLAEVGASPYRPFTKPGSALNTGTFLTVLNGQTGATQWSTLLPAAYQVAIADGTLVATVIAGSNTQTPAAQQTELHGWRFTPGMTVDREWTVSTGSRTAVFTTLDAAGPGQVAAGWIESYRNATVVSHTLLVDSVSGAVRWDVTNPAYARFLRADPSRSRLVALEQRIGLDGVTVASGRYDLVTYDLATGARTLRSSRVNALPTNLVVADVAGSAAPEYVVNETFFDGTMFVNTTQTRALDGTDGSSEIWARTVKRTGSAGDGPISLGLTTSGRTVVAGQWEPRGLGTSANRTGDRVTSVVAMDGPNGTVRWSTTGDVGQPLVMTAQAGEVVAIAQNQTLYRYSAGGGQVTQATPLMGDLVTAVPADVNGDGVTDLVVGGESRGVFALDGASLGTSAAAAENPVVLWRQVTAGPVHQLQLADVTGDGVPEVVVAATDAAQVLDPRSGRVRTTIAGDYVWTVTAADLDGKAGAELVVPTDALRAYSSSGKRLWTQRPADGVRLSNAVVADGAVLASYNTVGGIDLSAPAVGGIAVDGDSGNVRWTVTPSAVDGRTIRGAQLWQGVAAAPTLTLSEGRSVAFTWLTAPAGAVTGPTQVDLMDARNGSVVQTFTDGGTFTHHAYASGPAGLLQIRSAAFTLVTPDGTVYHRNQLPVPYSGGFARGVGGQSLVVTGNEAGVTVWDASVLTGPANYPATLASDSTYMTGNVVIADLTGDGVDEIIGLNQDMIGLDSVTEMSGGGLYQAGNEPHGMVVYALS</sequence>
<keyword evidence="6" id="KW-0732">Signal</keyword>
<evidence type="ECO:0000313" key="9">
    <source>
        <dbReference type="Proteomes" id="UP001595816"/>
    </source>
</evidence>
<dbReference type="InterPro" id="IPR036852">
    <property type="entry name" value="Peptidase_S8/S53_dom_sf"/>
</dbReference>
<dbReference type="SUPFAM" id="SSF49452">
    <property type="entry name" value="Starch-binding domain-like"/>
    <property type="match status" value="1"/>
</dbReference>
<dbReference type="RefSeq" id="WP_253763011.1">
    <property type="nucleotide sequence ID" value="NZ_JAMZDZ010000001.1"/>
</dbReference>
<dbReference type="InterPro" id="IPR023828">
    <property type="entry name" value="Peptidase_S8_Ser-AS"/>
</dbReference>
<feature type="signal peptide" evidence="6">
    <location>
        <begin position="1"/>
        <end position="25"/>
    </location>
</feature>
<evidence type="ECO:0000256" key="4">
    <source>
        <dbReference type="ARBA" id="ARBA00022825"/>
    </source>
</evidence>
<dbReference type="InterPro" id="IPR028994">
    <property type="entry name" value="Integrin_alpha_N"/>
</dbReference>
<comment type="similarity">
    <text evidence="1 5">Belongs to the peptidase S8 family.</text>
</comment>
<dbReference type="CDD" id="cd07481">
    <property type="entry name" value="Peptidases_S8_BacillopeptidaseF-like"/>
    <property type="match status" value="1"/>
</dbReference>
<keyword evidence="3 5" id="KW-0378">Hydrolase</keyword>
<dbReference type="InterPro" id="IPR008969">
    <property type="entry name" value="CarboxyPept-like_regulatory"/>
</dbReference>
<dbReference type="PROSITE" id="PS51892">
    <property type="entry name" value="SUBTILASE"/>
    <property type="match status" value="1"/>
</dbReference>
<evidence type="ECO:0000313" key="8">
    <source>
        <dbReference type="EMBL" id="MFC4135131.1"/>
    </source>
</evidence>
<evidence type="ECO:0000256" key="5">
    <source>
        <dbReference type="PROSITE-ProRule" id="PRU01240"/>
    </source>
</evidence>
<organism evidence="8 9">
    <name type="scientific">Hamadaea flava</name>
    <dbReference type="NCBI Taxonomy" id="1742688"/>
    <lineage>
        <taxon>Bacteria</taxon>
        <taxon>Bacillati</taxon>
        <taxon>Actinomycetota</taxon>
        <taxon>Actinomycetes</taxon>
        <taxon>Micromonosporales</taxon>
        <taxon>Micromonosporaceae</taxon>
        <taxon>Hamadaea</taxon>
    </lineage>
</organism>
<evidence type="ECO:0000256" key="2">
    <source>
        <dbReference type="ARBA" id="ARBA00022670"/>
    </source>
</evidence>
<dbReference type="SUPFAM" id="SSF69318">
    <property type="entry name" value="Integrin alpha N-terminal domain"/>
    <property type="match status" value="2"/>
</dbReference>
<feature type="domain" description="Peptidase S8/S53" evidence="7">
    <location>
        <begin position="181"/>
        <end position="461"/>
    </location>
</feature>
<dbReference type="EMBL" id="JBHSAY010000020">
    <property type="protein sequence ID" value="MFC4135131.1"/>
    <property type="molecule type" value="Genomic_DNA"/>
</dbReference>